<protein>
    <submittedName>
        <fullName evidence="1">Uncharacterized protein</fullName>
    </submittedName>
</protein>
<accession>A0AAD5KDF2</accession>
<dbReference type="EMBL" id="JAIXMP010000009">
    <property type="protein sequence ID" value="KAI9268018.1"/>
    <property type="molecule type" value="Genomic_DNA"/>
</dbReference>
<sequence length="86" mass="9363">MCLIMVPKQTRKQILDPPSLPLTGNVLGEYVLDTWANLNGGESWAIQLDGIIYRTGRNGGNMIGIKRAKDFELFSSNGKGVIQANG</sequence>
<dbReference type="Proteomes" id="UP001209540">
    <property type="component" value="Unassembled WGS sequence"/>
</dbReference>
<dbReference type="InterPro" id="IPR012334">
    <property type="entry name" value="Pectin_lyas_fold"/>
</dbReference>
<proteinExistence type="predicted"/>
<dbReference type="Gene3D" id="2.160.20.10">
    <property type="entry name" value="Single-stranded right-handed beta-helix, Pectin lyase-like"/>
    <property type="match status" value="1"/>
</dbReference>
<evidence type="ECO:0000313" key="2">
    <source>
        <dbReference type="Proteomes" id="UP001209540"/>
    </source>
</evidence>
<dbReference type="AlphaFoldDB" id="A0AAD5KDF2"/>
<comment type="caution">
    <text evidence="1">The sequence shown here is derived from an EMBL/GenBank/DDBJ whole genome shotgun (WGS) entry which is preliminary data.</text>
</comment>
<reference evidence="1" key="1">
    <citation type="journal article" date="2022" name="IScience">
        <title>Evolution of zygomycete secretomes and the origins of terrestrial fungal ecologies.</title>
        <authorList>
            <person name="Chang Y."/>
            <person name="Wang Y."/>
            <person name="Mondo S."/>
            <person name="Ahrendt S."/>
            <person name="Andreopoulos W."/>
            <person name="Barry K."/>
            <person name="Beard J."/>
            <person name="Benny G.L."/>
            <person name="Blankenship S."/>
            <person name="Bonito G."/>
            <person name="Cuomo C."/>
            <person name="Desiro A."/>
            <person name="Gervers K.A."/>
            <person name="Hundley H."/>
            <person name="Kuo A."/>
            <person name="LaButti K."/>
            <person name="Lang B.F."/>
            <person name="Lipzen A."/>
            <person name="O'Donnell K."/>
            <person name="Pangilinan J."/>
            <person name="Reynolds N."/>
            <person name="Sandor L."/>
            <person name="Smith M.E."/>
            <person name="Tsang A."/>
            <person name="Grigoriev I.V."/>
            <person name="Stajich J.E."/>
            <person name="Spatafora J.W."/>
        </authorList>
    </citation>
    <scope>NUCLEOTIDE SEQUENCE</scope>
    <source>
        <strain evidence="1">RSA 2281</strain>
    </source>
</reference>
<reference evidence="1" key="2">
    <citation type="submission" date="2023-02" db="EMBL/GenBank/DDBJ databases">
        <authorList>
            <consortium name="DOE Joint Genome Institute"/>
            <person name="Mondo S.J."/>
            <person name="Chang Y."/>
            <person name="Wang Y."/>
            <person name="Ahrendt S."/>
            <person name="Andreopoulos W."/>
            <person name="Barry K."/>
            <person name="Beard J."/>
            <person name="Benny G.L."/>
            <person name="Blankenship S."/>
            <person name="Bonito G."/>
            <person name="Cuomo C."/>
            <person name="Desiro A."/>
            <person name="Gervers K.A."/>
            <person name="Hundley H."/>
            <person name="Kuo A."/>
            <person name="LaButti K."/>
            <person name="Lang B.F."/>
            <person name="Lipzen A."/>
            <person name="O'Donnell K."/>
            <person name="Pangilinan J."/>
            <person name="Reynolds N."/>
            <person name="Sandor L."/>
            <person name="Smith M.W."/>
            <person name="Tsang A."/>
            <person name="Grigoriev I.V."/>
            <person name="Stajich J.E."/>
            <person name="Spatafora J.W."/>
        </authorList>
    </citation>
    <scope>NUCLEOTIDE SEQUENCE</scope>
    <source>
        <strain evidence="1">RSA 2281</strain>
    </source>
</reference>
<evidence type="ECO:0000313" key="1">
    <source>
        <dbReference type="EMBL" id="KAI9268018.1"/>
    </source>
</evidence>
<name>A0AAD5KDF2_9FUNG</name>
<gene>
    <name evidence="1" type="ORF">BDA99DRAFT_353635</name>
</gene>
<organism evidence="1 2">
    <name type="scientific">Phascolomyces articulosus</name>
    <dbReference type="NCBI Taxonomy" id="60185"/>
    <lineage>
        <taxon>Eukaryota</taxon>
        <taxon>Fungi</taxon>
        <taxon>Fungi incertae sedis</taxon>
        <taxon>Mucoromycota</taxon>
        <taxon>Mucoromycotina</taxon>
        <taxon>Mucoromycetes</taxon>
        <taxon>Mucorales</taxon>
        <taxon>Lichtheimiaceae</taxon>
        <taxon>Phascolomyces</taxon>
    </lineage>
</organism>
<keyword evidence="2" id="KW-1185">Reference proteome</keyword>